<dbReference type="Proteomes" id="UP000652153">
    <property type="component" value="Unassembled WGS sequence"/>
</dbReference>
<evidence type="ECO:0000313" key="4">
    <source>
        <dbReference type="EMBL" id="GGH50721.1"/>
    </source>
</evidence>
<evidence type="ECO:0000259" key="2">
    <source>
        <dbReference type="Pfam" id="PF01408"/>
    </source>
</evidence>
<dbReference type="InterPro" id="IPR036291">
    <property type="entry name" value="NAD(P)-bd_dom_sf"/>
</dbReference>
<proteinExistence type="predicted"/>
<dbReference type="Pfam" id="PF22725">
    <property type="entry name" value="GFO_IDH_MocA_C3"/>
    <property type="match status" value="1"/>
</dbReference>
<name>A0ABQ1Z568_9BACL</name>
<dbReference type="PANTHER" id="PTHR43818">
    <property type="entry name" value="BCDNA.GH03377"/>
    <property type="match status" value="1"/>
</dbReference>
<feature type="domain" description="GFO/IDH/MocA-like oxidoreductase" evidence="3">
    <location>
        <begin position="145"/>
        <end position="261"/>
    </location>
</feature>
<dbReference type="RefSeq" id="WP_188591971.1">
    <property type="nucleotide sequence ID" value="NZ_BMFU01000002.1"/>
</dbReference>
<accession>A0ABQ1Z568</accession>
<keyword evidence="5" id="KW-1185">Reference proteome</keyword>
<sequence length="354" mass="39383">MLKVGLVGFGFMGRMHFDNYIRLASEGEAIELVAICDMKINELKHGKASGNMATEQEIYDLTPYRLYDDIAEMVAQEELDIIDITLPTPLHAELTCAMLEKGIHVLCEKPVARHSSDAWKMAHVAKQTGKTLMIGQCLRFWPAYEYLKSVVEEDRYGAVKAGYFFRGSGSPQEWFLDGNKSGGCILDMHIHDTDIIHWLFGKPDQVSTLARNVISESGYDIVSTHYLYPDGKVLNAQADWTLEGDFGFSMTFRVSFEKANLVFENGELKVNPNDAPGFVADLSPDSGYYQQIRYFIRSVAAGAPVTVCTPESAIGSLEIIEAEIRSADERGALITIGEKAGSLTARDKSHEFRN</sequence>
<dbReference type="Gene3D" id="3.40.50.720">
    <property type="entry name" value="NAD(P)-binding Rossmann-like Domain"/>
    <property type="match status" value="1"/>
</dbReference>
<evidence type="ECO:0000256" key="1">
    <source>
        <dbReference type="ARBA" id="ARBA00023002"/>
    </source>
</evidence>
<comment type="caution">
    <text evidence="4">The sequence shown here is derived from an EMBL/GenBank/DDBJ whole genome shotgun (WGS) entry which is preliminary data.</text>
</comment>
<feature type="domain" description="Gfo/Idh/MocA-like oxidoreductase N-terminal" evidence="2">
    <location>
        <begin position="2"/>
        <end position="135"/>
    </location>
</feature>
<dbReference type="SUPFAM" id="SSF51735">
    <property type="entry name" value="NAD(P)-binding Rossmann-fold domains"/>
    <property type="match status" value="1"/>
</dbReference>
<evidence type="ECO:0000259" key="3">
    <source>
        <dbReference type="Pfam" id="PF22725"/>
    </source>
</evidence>
<dbReference type="PANTHER" id="PTHR43818:SF11">
    <property type="entry name" value="BCDNA.GH03377"/>
    <property type="match status" value="1"/>
</dbReference>
<gene>
    <name evidence="4" type="ORF">GCM10008014_16030</name>
</gene>
<keyword evidence="1" id="KW-0560">Oxidoreductase</keyword>
<reference evidence="5" key="1">
    <citation type="journal article" date="2019" name="Int. J. Syst. Evol. Microbiol.">
        <title>The Global Catalogue of Microorganisms (GCM) 10K type strain sequencing project: providing services to taxonomists for standard genome sequencing and annotation.</title>
        <authorList>
            <consortium name="The Broad Institute Genomics Platform"/>
            <consortium name="The Broad Institute Genome Sequencing Center for Infectious Disease"/>
            <person name="Wu L."/>
            <person name="Ma J."/>
        </authorList>
    </citation>
    <scope>NUCLEOTIDE SEQUENCE [LARGE SCALE GENOMIC DNA]</scope>
    <source>
        <strain evidence="5">CGMCC 1.12770</strain>
    </source>
</reference>
<evidence type="ECO:0000313" key="5">
    <source>
        <dbReference type="Proteomes" id="UP000652153"/>
    </source>
</evidence>
<dbReference type="EMBL" id="BMFU01000002">
    <property type="protein sequence ID" value="GGH50721.1"/>
    <property type="molecule type" value="Genomic_DNA"/>
</dbReference>
<dbReference type="InterPro" id="IPR055170">
    <property type="entry name" value="GFO_IDH_MocA-like_dom"/>
</dbReference>
<dbReference type="SUPFAM" id="SSF55347">
    <property type="entry name" value="Glyceraldehyde-3-phosphate dehydrogenase-like, C-terminal domain"/>
    <property type="match status" value="1"/>
</dbReference>
<dbReference type="InterPro" id="IPR000683">
    <property type="entry name" value="Gfo/Idh/MocA-like_OxRdtase_N"/>
</dbReference>
<dbReference type="Gene3D" id="3.30.360.10">
    <property type="entry name" value="Dihydrodipicolinate Reductase, domain 2"/>
    <property type="match status" value="1"/>
</dbReference>
<organism evidence="4 5">
    <name type="scientific">Paenibacillus silvae</name>
    <dbReference type="NCBI Taxonomy" id="1325358"/>
    <lineage>
        <taxon>Bacteria</taxon>
        <taxon>Bacillati</taxon>
        <taxon>Bacillota</taxon>
        <taxon>Bacilli</taxon>
        <taxon>Bacillales</taxon>
        <taxon>Paenibacillaceae</taxon>
        <taxon>Paenibacillus</taxon>
    </lineage>
</organism>
<dbReference type="InterPro" id="IPR050463">
    <property type="entry name" value="Gfo/Idh/MocA_oxidrdct_glycsds"/>
</dbReference>
<protein>
    <submittedName>
        <fullName evidence="4">Oxidoreductase</fullName>
    </submittedName>
</protein>
<dbReference type="Pfam" id="PF01408">
    <property type="entry name" value="GFO_IDH_MocA"/>
    <property type="match status" value="1"/>
</dbReference>